<dbReference type="GO" id="GO:0005829">
    <property type="term" value="C:cytosol"/>
    <property type="evidence" value="ECO:0007669"/>
    <property type="project" value="TreeGrafter"/>
</dbReference>
<comment type="activity regulation">
    <text evidence="11">Inhibited by UTP.</text>
</comment>
<sequence>MATNPKPVYRRILLKLSGEALQCEKGGGIDTTILNRVAKEVKELVELDVQIGIVIGGGNLFRGSILARSGINRVISDQMGMLATVINGLAIYDALHHINVDAHVMSAISLEGICADYNWADAINKLDQGYVLIFTSGTGNPFSTTDSAACLRGIEMEADIVLKATKVDGVFAKDPIANPEAELYDRLSYHAVLERGLQVMDLAAFILARDHKMPIRVFNMKKLGALRRVVMGQAEGTLIGDVMK</sequence>
<evidence type="ECO:0000256" key="6">
    <source>
        <dbReference type="ARBA" id="ARBA00022741"/>
    </source>
</evidence>
<dbReference type="EMBL" id="JGVK01000006">
    <property type="protein sequence ID" value="KEY91505.1"/>
    <property type="molecule type" value="Genomic_DNA"/>
</dbReference>
<protein>
    <recommendedName>
        <fullName evidence="11">Uridylate kinase</fullName>
        <shortName evidence="11">UK</shortName>
        <ecNumber evidence="11">2.7.4.22</ecNumber>
    </recommendedName>
    <alternativeName>
        <fullName evidence="11">Uridine monophosphate kinase</fullName>
        <shortName evidence="11">UMP kinase</shortName>
        <shortName evidence="11">UMPK</shortName>
    </alternativeName>
</protein>
<feature type="binding site" evidence="11">
    <location>
        <position position="165"/>
    </location>
    <ligand>
        <name>ATP</name>
        <dbReference type="ChEBI" id="CHEBI:30616"/>
    </ligand>
</feature>
<dbReference type="AlphaFoldDB" id="M9NIU1"/>
<dbReference type="GO" id="GO:0006225">
    <property type="term" value="P:UDP biosynthetic process"/>
    <property type="evidence" value="ECO:0007669"/>
    <property type="project" value="TreeGrafter"/>
</dbReference>
<dbReference type="PIRSF" id="PIRSF005650">
    <property type="entry name" value="Uridylate_kin"/>
    <property type="match status" value="1"/>
</dbReference>
<evidence type="ECO:0000256" key="1">
    <source>
        <dbReference type="ARBA" id="ARBA00004496"/>
    </source>
</evidence>
<feature type="domain" description="Aspartate/glutamate/uridylate kinase" evidence="12">
    <location>
        <begin position="11"/>
        <end position="219"/>
    </location>
</feature>
<dbReference type="GO" id="GO:0044210">
    <property type="term" value="P:'de novo' CTP biosynthetic process"/>
    <property type="evidence" value="ECO:0007669"/>
    <property type="project" value="UniProtKB-UniRule"/>
</dbReference>
<dbReference type="FunFam" id="3.40.1160.10:FF:000001">
    <property type="entry name" value="Uridylate kinase"/>
    <property type="match status" value="1"/>
</dbReference>
<dbReference type="Gene3D" id="3.40.1160.10">
    <property type="entry name" value="Acetylglutamate kinase-like"/>
    <property type="match status" value="1"/>
</dbReference>
<evidence type="ECO:0000256" key="9">
    <source>
        <dbReference type="ARBA" id="ARBA00022975"/>
    </source>
</evidence>
<evidence type="ECO:0000256" key="11">
    <source>
        <dbReference type="HAMAP-Rule" id="MF_01220"/>
    </source>
</evidence>
<dbReference type="EC" id="2.7.4.22" evidence="11"/>
<dbReference type="eggNOG" id="COG0528">
    <property type="taxonomic scope" value="Bacteria"/>
</dbReference>
<evidence type="ECO:0000256" key="8">
    <source>
        <dbReference type="ARBA" id="ARBA00022840"/>
    </source>
</evidence>
<feature type="binding site" evidence="11">
    <location>
        <position position="171"/>
    </location>
    <ligand>
        <name>ATP</name>
        <dbReference type="ChEBI" id="CHEBI:30616"/>
    </ligand>
</feature>
<feature type="binding site" evidence="11">
    <location>
        <position position="174"/>
    </location>
    <ligand>
        <name>ATP</name>
        <dbReference type="ChEBI" id="CHEBI:30616"/>
    </ligand>
</feature>
<evidence type="ECO:0000313" key="13">
    <source>
        <dbReference type="EMBL" id="AFJ93039.1"/>
    </source>
</evidence>
<dbReference type="GO" id="GO:0005524">
    <property type="term" value="F:ATP binding"/>
    <property type="evidence" value="ECO:0007669"/>
    <property type="project" value="UniProtKB-KW"/>
</dbReference>
<reference evidence="13" key="1">
    <citation type="journal article" date="2014" name="Environ. Microbiol. Rep.">
        <title>Phylogenetic divergence between the obligateluminous symbionts of flashlight fishes demonstratesspecificity of bacteria to host genera.</title>
        <authorList>
            <person name="Hendry T.A."/>
            <person name="Dunlap P.V."/>
        </authorList>
    </citation>
    <scope>NUCLEOTIDE SEQUENCE</scope>
</reference>
<evidence type="ECO:0000313" key="14">
    <source>
        <dbReference type="EMBL" id="KEY91505.1"/>
    </source>
</evidence>
<evidence type="ECO:0000256" key="7">
    <source>
        <dbReference type="ARBA" id="ARBA00022777"/>
    </source>
</evidence>
<keyword evidence="4 11" id="KW-0963">Cytoplasm</keyword>
<comment type="similarity">
    <text evidence="3 11">Belongs to the UMP kinase family.</text>
</comment>
<keyword evidence="6 11" id="KW-0547">Nucleotide-binding</keyword>
<feature type="binding site" evidence="11">
    <location>
        <position position="57"/>
    </location>
    <ligand>
        <name>UMP</name>
        <dbReference type="ChEBI" id="CHEBI:57865"/>
    </ligand>
</feature>
<dbReference type="InterPro" id="IPR015963">
    <property type="entry name" value="Uridylate_kinase_bac"/>
</dbReference>
<dbReference type="UniPathway" id="UPA00159">
    <property type="reaction ID" value="UER00275"/>
</dbReference>
<dbReference type="STRING" id="1179155.CF67_14134"/>
<keyword evidence="5 11" id="KW-0808">Transferase</keyword>
<comment type="function">
    <text evidence="11">Catalyzes the reversible phosphorylation of UMP to UDP.</text>
</comment>
<dbReference type="CDD" id="cd04254">
    <property type="entry name" value="AAK_UMPK-PyrH-Ec"/>
    <property type="match status" value="1"/>
</dbReference>
<keyword evidence="9 11" id="KW-0665">Pyrimidine biosynthesis</keyword>
<comment type="pathway">
    <text evidence="2 11">Pyrimidine metabolism; CTP biosynthesis via de novo pathway; UDP from UMP (UMPK route): step 1/1.</text>
</comment>
<keyword evidence="8 11" id="KW-0067">ATP-binding</keyword>
<name>M9NIU1_9GAMM</name>
<evidence type="ECO:0000256" key="10">
    <source>
        <dbReference type="ARBA" id="ARBA00047767"/>
    </source>
</evidence>
<feature type="binding site" evidence="11">
    <location>
        <position position="77"/>
    </location>
    <ligand>
        <name>UMP</name>
        <dbReference type="ChEBI" id="CHEBI:57865"/>
    </ligand>
</feature>
<dbReference type="SUPFAM" id="SSF53633">
    <property type="entry name" value="Carbamate kinase-like"/>
    <property type="match status" value="1"/>
</dbReference>
<accession>M9NIU1</accession>
<comment type="caution">
    <text evidence="11">Lacks conserved residue(s) required for the propagation of feature annotation.</text>
</comment>
<dbReference type="InterPro" id="IPR011817">
    <property type="entry name" value="Uridylate_kinase"/>
</dbReference>
<comment type="catalytic activity">
    <reaction evidence="10 11">
        <text>UMP + ATP = UDP + ADP</text>
        <dbReference type="Rhea" id="RHEA:24400"/>
        <dbReference type="ChEBI" id="CHEBI:30616"/>
        <dbReference type="ChEBI" id="CHEBI:57865"/>
        <dbReference type="ChEBI" id="CHEBI:58223"/>
        <dbReference type="ChEBI" id="CHEBI:456216"/>
        <dbReference type="EC" id="2.7.4.22"/>
    </reaction>
</comment>
<comment type="subcellular location">
    <subcellularLocation>
        <location evidence="1 11">Cytoplasm</location>
    </subcellularLocation>
</comment>
<evidence type="ECO:0000256" key="5">
    <source>
        <dbReference type="ARBA" id="ARBA00022679"/>
    </source>
</evidence>
<evidence type="ECO:0000256" key="3">
    <source>
        <dbReference type="ARBA" id="ARBA00007614"/>
    </source>
</evidence>
<dbReference type="GO" id="GO:0033862">
    <property type="term" value="F:UMP kinase activity"/>
    <property type="evidence" value="ECO:0007669"/>
    <property type="project" value="UniProtKB-EC"/>
</dbReference>
<feature type="binding site" evidence="11">
    <location>
        <position position="62"/>
    </location>
    <ligand>
        <name>ATP</name>
        <dbReference type="ChEBI" id="CHEBI:30616"/>
    </ligand>
</feature>
<dbReference type="EMBL" id="JQ993847">
    <property type="protein sequence ID" value="AFJ93039.1"/>
    <property type="molecule type" value="Genomic_DNA"/>
</dbReference>
<feature type="binding site" evidence="11">
    <location>
        <position position="58"/>
    </location>
    <ligand>
        <name>ATP</name>
        <dbReference type="ChEBI" id="CHEBI:30616"/>
    </ligand>
</feature>
<feature type="binding site" evidence="11">
    <location>
        <begin position="138"/>
        <end position="145"/>
    </location>
    <ligand>
        <name>UMP</name>
        <dbReference type="ChEBI" id="CHEBI:57865"/>
    </ligand>
</feature>
<keyword evidence="15" id="KW-1185">Reference proteome</keyword>
<dbReference type="OrthoDB" id="9807458at2"/>
<evidence type="ECO:0000313" key="15">
    <source>
        <dbReference type="Proteomes" id="UP000053784"/>
    </source>
</evidence>
<dbReference type="NCBIfam" id="TIGR02075">
    <property type="entry name" value="pyrH_bact"/>
    <property type="match status" value="1"/>
</dbReference>
<dbReference type="PANTHER" id="PTHR42833:SF4">
    <property type="entry name" value="URIDYLATE KINASE PUMPKIN, CHLOROPLASTIC"/>
    <property type="match status" value="1"/>
</dbReference>
<gene>
    <name evidence="11 13" type="primary">pyrH</name>
    <name evidence="14" type="ORF">CF67_14134</name>
</gene>
<dbReference type="PANTHER" id="PTHR42833">
    <property type="entry name" value="URIDYLATE KINASE"/>
    <property type="match status" value="1"/>
</dbReference>
<organism evidence="13">
    <name type="scientific">Candidatus Photodesmus blepharonis</name>
    <dbReference type="NCBI Taxonomy" id="1179155"/>
    <lineage>
        <taxon>Bacteria</taxon>
        <taxon>Pseudomonadati</taxon>
        <taxon>Pseudomonadota</taxon>
        <taxon>Gammaproteobacteria</taxon>
        <taxon>Vibrionales</taxon>
        <taxon>Vibrionaceae</taxon>
        <taxon>Candidatus Photodesmus</taxon>
    </lineage>
</organism>
<feature type="binding site" evidence="11">
    <location>
        <begin position="15"/>
        <end position="18"/>
    </location>
    <ligand>
        <name>ATP</name>
        <dbReference type="ChEBI" id="CHEBI:30616"/>
    </ligand>
</feature>
<dbReference type="InterPro" id="IPR036393">
    <property type="entry name" value="AceGlu_kinase-like_sf"/>
</dbReference>
<dbReference type="Proteomes" id="UP000053784">
    <property type="component" value="Unassembled WGS sequence"/>
</dbReference>
<dbReference type="RefSeq" id="WP_034413381.1">
    <property type="nucleotide sequence ID" value="NZ_JGVK01000006.1"/>
</dbReference>
<reference evidence="14 15" key="2">
    <citation type="submission" date="2014-03" db="EMBL/GenBank/DDBJ databases">
        <title>Selection and divergence in the genomes of co-occurring obligate luminous symbionts with specific hosts.</title>
        <authorList>
            <person name="Hendry T.A."/>
            <person name="de Wet J.R."/>
            <person name="Dunlap P.V."/>
        </authorList>
    </citation>
    <scope>NUCLEOTIDE SEQUENCE [LARGE SCALE GENOMIC DNA]</scope>
    <source>
        <strain evidence="14 15">Ppalp.1</strain>
    </source>
</reference>
<evidence type="ECO:0000256" key="2">
    <source>
        <dbReference type="ARBA" id="ARBA00004791"/>
    </source>
</evidence>
<evidence type="ECO:0000259" key="12">
    <source>
        <dbReference type="Pfam" id="PF00696"/>
    </source>
</evidence>
<keyword evidence="7 11" id="KW-0418">Kinase</keyword>
<proteinExistence type="inferred from homology"/>
<dbReference type="Pfam" id="PF00696">
    <property type="entry name" value="AA_kinase"/>
    <property type="match status" value="1"/>
</dbReference>
<dbReference type="InterPro" id="IPR001048">
    <property type="entry name" value="Asp/Glu/Uridylate_kinase"/>
</dbReference>
<evidence type="ECO:0000256" key="4">
    <source>
        <dbReference type="ARBA" id="ARBA00022490"/>
    </source>
</evidence>
<comment type="subunit">
    <text evidence="11">Homohexamer.</text>
</comment>
<dbReference type="HAMAP" id="MF_01220_B">
    <property type="entry name" value="PyrH_B"/>
    <property type="match status" value="1"/>
</dbReference>